<keyword evidence="2" id="KW-1185">Reference proteome</keyword>
<proteinExistence type="predicted"/>
<protein>
    <submittedName>
        <fullName evidence="1">Uncharacterized protein</fullName>
    </submittedName>
</protein>
<gene>
    <name evidence="1" type="ORF">Anapl_00686</name>
</gene>
<evidence type="ECO:0000313" key="2">
    <source>
        <dbReference type="Proteomes" id="UP000296049"/>
    </source>
</evidence>
<organism evidence="1 2">
    <name type="scientific">Anas platyrhynchos</name>
    <name type="common">Mallard</name>
    <name type="synonym">Anas boschas</name>
    <dbReference type="NCBI Taxonomy" id="8839"/>
    <lineage>
        <taxon>Eukaryota</taxon>
        <taxon>Metazoa</taxon>
        <taxon>Chordata</taxon>
        <taxon>Craniata</taxon>
        <taxon>Vertebrata</taxon>
        <taxon>Euteleostomi</taxon>
        <taxon>Archelosauria</taxon>
        <taxon>Archosauria</taxon>
        <taxon>Dinosauria</taxon>
        <taxon>Saurischia</taxon>
        <taxon>Theropoda</taxon>
        <taxon>Coelurosauria</taxon>
        <taxon>Aves</taxon>
        <taxon>Neognathae</taxon>
        <taxon>Galloanserae</taxon>
        <taxon>Anseriformes</taxon>
        <taxon>Anatidae</taxon>
        <taxon>Anatinae</taxon>
        <taxon>Anas</taxon>
    </lineage>
</organism>
<dbReference type="EMBL" id="KB742873">
    <property type="protein sequence ID" value="EOB03332.1"/>
    <property type="molecule type" value="Genomic_DNA"/>
</dbReference>
<reference evidence="2" key="1">
    <citation type="journal article" date="2013" name="Nat. Genet.">
        <title>The duck genome and transcriptome provide insight into an avian influenza virus reservoir species.</title>
        <authorList>
            <person name="Huang Y."/>
            <person name="Li Y."/>
            <person name="Burt D.W."/>
            <person name="Chen H."/>
            <person name="Zhang Y."/>
            <person name="Qian W."/>
            <person name="Kim H."/>
            <person name="Gan S."/>
            <person name="Zhao Y."/>
            <person name="Li J."/>
            <person name="Yi K."/>
            <person name="Feng H."/>
            <person name="Zhu P."/>
            <person name="Li B."/>
            <person name="Liu Q."/>
            <person name="Fairley S."/>
            <person name="Magor K.E."/>
            <person name="Du Z."/>
            <person name="Hu X."/>
            <person name="Goodman L."/>
            <person name="Tafer H."/>
            <person name="Vignal A."/>
            <person name="Lee T."/>
            <person name="Kim K.W."/>
            <person name="Sheng Z."/>
            <person name="An Y."/>
            <person name="Searle S."/>
            <person name="Herrero J."/>
            <person name="Groenen M.A."/>
            <person name="Crooijmans R.P."/>
            <person name="Faraut T."/>
            <person name="Cai Q."/>
            <person name="Webster R.G."/>
            <person name="Aldridge J.R."/>
            <person name="Warren W.C."/>
            <person name="Bartschat S."/>
            <person name="Kehr S."/>
            <person name="Marz M."/>
            <person name="Stadler P.F."/>
            <person name="Smith J."/>
            <person name="Kraus R.H."/>
            <person name="Zhao Y."/>
            <person name="Ren L."/>
            <person name="Fei J."/>
            <person name="Morisson M."/>
            <person name="Kaiser P."/>
            <person name="Griffin D.K."/>
            <person name="Rao M."/>
            <person name="Pitel F."/>
            <person name="Wang J."/>
            <person name="Li N."/>
        </authorList>
    </citation>
    <scope>NUCLEOTIDE SEQUENCE [LARGE SCALE GENOMIC DNA]</scope>
</reference>
<sequence>MVGLIRSPGYMAWAVFSERIQIIPDIEGRRSAQYLQHHSALLFPTKKQLQSMQADTERGITVWKCLVKRKGKEKHEMLVLTAPVSQESCLSLSVPFP</sequence>
<evidence type="ECO:0000313" key="1">
    <source>
        <dbReference type="EMBL" id="EOB03332.1"/>
    </source>
</evidence>
<accession>R0K166</accession>
<dbReference type="AlphaFoldDB" id="R0K166"/>
<dbReference type="Proteomes" id="UP000296049">
    <property type="component" value="Unassembled WGS sequence"/>
</dbReference>
<name>R0K166_ANAPL</name>